<evidence type="ECO:0000313" key="3">
    <source>
        <dbReference type="Proteomes" id="UP000765509"/>
    </source>
</evidence>
<dbReference type="Pfam" id="PF07727">
    <property type="entry name" value="RVT_2"/>
    <property type="match status" value="1"/>
</dbReference>
<sequence length="234" mass="26882">MEKDLQNNTDEKENNLNIDVSSSEEENEDFFIDALEQEPLRIKVIGPRHPTLISSEMNSENILLFPQRQQRANITNQGCSTPKSFNEAMTSPNKENWNTAIKKELENMEKLNVWTLRKKTTKDHPITSTWVLKEKQNNTGNTAEYKACLCAHGFQQISGLDYHRTFAPTGRLSSLCPLISFAKIHKYEFHQMDVQSTFLNSPLQEEICLEIPQGVSEEKETHILQLNKALYGLK</sequence>
<evidence type="ECO:0000313" key="2">
    <source>
        <dbReference type="EMBL" id="MBW0558248.1"/>
    </source>
</evidence>
<gene>
    <name evidence="2" type="ORF">O181_097963</name>
</gene>
<feature type="domain" description="Reverse transcriptase Ty1/copia-type" evidence="1">
    <location>
        <begin position="112"/>
        <end position="234"/>
    </location>
</feature>
<accession>A0A9Q3J8C8</accession>
<dbReference type="Proteomes" id="UP000765509">
    <property type="component" value="Unassembled WGS sequence"/>
</dbReference>
<dbReference type="OrthoDB" id="2517917at2759"/>
<protein>
    <recommendedName>
        <fullName evidence="1">Reverse transcriptase Ty1/copia-type domain-containing protein</fullName>
    </recommendedName>
</protein>
<organism evidence="2 3">
    <name type="scientific">Austropuccinia psidii MF-1</name>
    <dbReference type="NCBI Taxonomy" id="1389203"/>
    <lineage>
        <taxon>Eukaryota</taxon>
        <taxon>Fungi</taxon>
        <taxon>Dikarya</taxon>
        <taxon>Basidiomycota</taxon>
        <taxon>Pucciniomycotina</taxon>
        <taxon>Pucciniomycetes</taxon>
        <taxon>Pucciniales</taxon>
        <taxon>Sphaerophragmiaceae</taxon>
        <taxon>Austropuccinia</taxon>
    </lineage>
</organism>
<keyword evidence="3" id="KW-1185">Reference proteome</keyword>
<dbReference type="InterPro" id="IPR013103">
    <property type="entry name" value="RVT_2"/>
</dbReference>
<reference evidence="2" key="1">
    <citation type="submission" date="2021-03" db="EMBL/GenBank/DDBJ databases">
        <title>Draft genome sequence of rust myrtle Austropuccinia psidii MF-1, a brazilian biotype.</title>
        <authorList>
            <person name="Quecine M.C."/>
            <person name="Pachon D.M.R."/>
            <person name="Bonatelli M.L."/>
            <person name="Correr F.H."/>
            <person name="Franceschini L.M."/>
            <person name="Leite T.F."/>
            <person name="Margarido G.R.A."/>
            <person name="Almeida C.A."/>
            <person name="Ferrarezi J.A."/>
            <person name="Labate C.A."/>
        </authorList>
    </citation>
    <scope>NUCLEOTIDE SEQUENCE</scope>
    <source>
        <strain evidence="2">MF-1</strain>
    </source>
</reference>
<name>A0A9Q3J8C8_9BASI</name>
<dbReference type="EMBL" id="AVOT02066435">
    <property type="protein sequence ID" value="MBW0558248.1"/>
    <property type="molecule type" value="Genomic_DNA"/>
</dbReference>
<dbReference type="AlphaFoldDB" id="A0A9Q3J8C8"/>
<proteinExistence type="predicted"/>
<comment type="caution">
    <text evidence="2">The sequence shown here is derived from an EMBL/GenBank/DDBJ whole genome shotgun (WGS) entry which is preliminary data.</text>
</comment>
<evidence type="ECO:0000259" key="1">
    <source>
        <dbReference type="Pfam" id="PF07727"/>
    </source>
</evidence>